<comment type="similarity">
    <text evidence="2">Belongs to the short-chain dehydrogenases/reductases (SDR) family.</text>
</comment>
<accession>A0ABU9XHJ2</accession>
<name>A0ABU9XHJ2_9BACI</name>
<evidence type="ECO:0000313" key="6">
    <source>
        <dbReference type="EMBL" id="MEN2767752.1"/>
    </source>
</evidence>
<comment type="caution">
    <text evidence="6">The sequence shown here is derived from an EMBL/GenBank/DDBJ whole genome shotgun (WGS) entry which is preliminary data.</text>
</comment>
<dbReference type="SUPFAM" id="SSF51735">
    <property type="entry name" value="NAD(P)-binding Rossmann-fold domains"/>
    <property type="match status" value="1"/>
</dbReference>
<dbReference type="PANTHER" id="PTHR44085">
    <property type="entry name" value="SEPIAPTERIN REDUCTASE"/>
    <property type="match status" value="1"/>
</dbReference>
<dbReference type="EC" id="1.1.1.320" evidence="6"/>
<gene>
    <name evidence="6" type="ORF">ABC228_11170</name>
</gene>
<organism evidence="6 7">
    <name type="scientific">Ornithinibacillus xuwenensis</name>
    <dbReference type="NCBI Taxonomy" id="3144668"/>
    <lineage>
        <taxon>Bacteria</taxon>
        <taxon>Bacillati</taxon>
        <taxon>Bacillota</taxon>
        <taxon>Bacilli</taxon>
        <taxon>Bacillales</taxon>
        <taxon>Bacillaceae</taxon>
        <taxon>Ornithinibacillus</taxon>
    </lineage>
</organism>
<evidence type="ECO:0000256" key="5">
    <source>
        <dbReference type="ARBA" id="ARBA00023002"/>
    </source>
</evidence>
<evidence type="ECO:0000256" key="4">
    <source>
        <dbReference type="ARBA" id="ARBA00022857"/>
    </source>
</evidence>
<dbReference type="InterPro" id="IPR051721">
    <property type="entry name" value="Biopterin_syn/organic_redct"/>
</dbReference>
<dbReference type="InterPro" id="IPR020904">
    <property type="entry name" value="Sc_DH/Rdtase_CS"/>
</dbReference>
<dbReference type="Gene3D" id="3.40.50.720">
    <property type="entry name" value="NAD(P)-binding Rossmann-like Domain"/>
    <property type="match status" value="1"/>
</dbReference>
<dbReference type="Pfam" id="PF00106">
    <property type="entry name" value="adh_short"/>
    <property type="match status" value="1"/>
</dbReference>
<dbReference type="GO" id="GO:0016491">
    <property type="term" value="F:oxidoreductase activity"/>
    <property type="evidence" value="ECO:0007669"/>
    <property type="project" value="UniProtKB-KW"/>
</dbReference>
<keyword evidence="5 6" id="KW-0560">Oxidoreductase</keyword>
<evidence type="ECO:0000256" key="1">
    <source>
        <dbReference type="ARBA" id="ARBA00004496"/>
    </source>
</evidence>
<protein>
    <submittedName>
        <fullName evidence="6">(S)-benzoin forming benzil reductase</fullName>
        <ecNumber evidence="6">1.1.1.320</ecNumber>
    </submittedName>
</protein>
<keyword evidence="3" id="KW-0963">Cytoplasm</keyword>
<sequence length="252" mass="28086">MKIALVTGVSKGLGESIAKIFLESGIHVFGISRTENKRLAKIAEKNNVNYQHYSCDLGNIIQIETTIEHIKVDLDKDGQSLLYLINNAAVIEPINQVLKVDNQALAYHFQLNTIAPILLMNQFLQYASEKNTDFIGVNITSGAAERPIYGWSAYCSSKASINMYTKTAALEQEELKTGHKIIAFNPGIMDTSMQQHIRSSTKEAFVEVDKFKGYKAANQLRDTDTVGGILIDILNDESSIQNGKIYQVNEYF</sequence>
<dbReference type="PRINTS" id="PR00081">
    <property type="entry name" value="GDHRDH"/>
</dbReference>
<dbReference type="Proteomes" id="UP001444625">
    <property type="component" value="Unassembled WGS sequence"/>
</dbReference>
<dbReference type="NCBIfam" id="NF005381">
    <property type="entry name" value="PRK06924.1"/>
    <property type="match status" value="1"/>
</dbReference>
<keyword evidence="4" id="KW-0521">NADP</keyword>
<keyword evidence="7" id="KW-1185">Reference proteome</keyword>
<evidence type="ECO:0000313" key="7">
    <source>
        <dbReference type="Proteomes" id="UP001444625"/>
    </source>
</evidence>
<comment type="subcellular location">
    <subcellularLocation>
        <location evidence="1">Cytoplasm</location>
    </subcellularLocation>
</comment>
<dbReference type="PROSITE" id="PS00061">
    <property type="entry name" value="ADH_SHORT"/>
    <property type="match status" value="1"/>
</dbReference>
<evidence type="ECO:0000256" key="3">
    <source>
        <dbReference type="ARBA" id="ARBA00022490"/>
    </source>
</evidence>
<reference evidence="6 7" key="1">
    <citation type="submission" date="2024-05" db="EMBL/GenBank/DDBJ databases">
        <authorList>
            <person name="Haq I."/>
            <person name="Ullah Z."/>
            <person name="Ahmad R."/>
            <person name="Li M."/>
            <person name="Tong Y."/>
        </authorList>
    </citation>
    <scope>NUCLEOTIDE SEQUENCE [LARGE SCALE GENOMIC DNA]</scope>
    <source>
        <strain evidence="6 7">16A2E</strain>
    </source>
</reference>
<dbReference type="EMBL" id="JBDIML010000003">
    <property type="protein sequence ID" value="MEN2767752.1"/>
    <property type="molecule type" value="Genomic_DNA"/>
</dbReference>
<dbReference type="InterPro" id="IPR002347">
    <property type="entry name" value="SDR_fam"/>
</dbReference>
<evidence type="ECO:0000256" key="2">
    <source>
        <dbReference type="ARBA" id="ARBA00006484"/>
    </source>
</evidence>
<dbReference type="PANTHER" id="PTHR44085:SF2">
    <property type="entry name" value="SEPIAPTERIN REDUCTASE"/>
    <property type="match status" value="1"/>
</dbReference>
<proteinExistence type="inferred from homology"/>
<dbReference type="RefSeq" id="WP_345825218.1">
    <property type="nucleotide sequence ID" value="NZ_JBDIML010000003.1"/>
</dbReference>
<dbReference type="InterPro" id="IPR036291">
    <property type="entry name" value="NAD(P)-bd_dom_sf"/>
</dbReference>